<dbReference type="AlphaFoldDB" id="A0A1I1US58"/>
<feature type="binding site" evidence="4">
    <location>
        <position position="219"/>
    </location>
    <ligand>
        <name>allantoate</name>
        <dbReference type="ChEBI" id="CHEBI:17536"/>
    </ligand>
</feature>
<feature type="binding site" evidence="3">
    <location>
        <position position="386"/>
    </location>
    <ligand>
        <name>Zn(2+)</name>
        <dbReference type="ChEBI" id="CHEBI:29105"/>
        <label>2</label>
    </ligand>
</feature>
<dbReference type="InterPro" id="IPR011650">
    <property type="entry name" value="Peptidase_M20_dimer"/>
</dbReference>
<dbReference type="PIRSF" id="PIRSF001235">
    <property type="entry name" value="Amidase_carbamoylase"/>
    <property type="match status" value="1"/>
</dbReference>
<comment type="similarity">
    <text evidence="1">Belongs to the peptidase M20 family.</text>
</comment>
<dbReference type="NCBIfam" id="NF006768">
    <property type="entry name" value="PRK09290.1-1"/>
    <property type="match status" value="1"/>
</dbReference>
<dbReference type="InterPro" id="IPR036264">
    <property type="entry name" value="Bact_exopeptidase_dim_dom"/>
</dbReference>
<comment type="cofactor">
    <cofactor evidence="3">
        <name>Zn(2+)</name>
        <dbReference type="ChEBI" id="CHEBI:29105"/>
    </cofactor>
    <text evidence="3">Binds 2 Zn(2+) ions per subunit.</text>
</comment>
<evidence type="ECO:0000256" key="3">
    <source>
        <dbReference type="PIRSR" id="PIRSR001235-1"/>
    </source>
</evidence>
<dbReference type="InterPro" id="IPR002933">
    <property type="entry name" value="Peptidase_M20"/>
</dbReference>
<dbReference type="PANTHER" id="PTHR32494:SF5">
    <property type="entry name" value="ALLANTOATE AMIDOHYDROLASE"/>
    <property type="match status" value="1"/>
</dbReference>
<dbReference type="RefSeq" id="WP_091181899.1">
    <property type="nucleotide sequence ID" value="NZ_FOMT01000001.1"/>
</dbReference>
<dbReference type="EMBL" id="FOMT01000001">
    <property type="protein sequence ID" value="SFD71643.1"/>
    <property type="molecule type" value="Genomic_DNA"/>
</dbReference>
<dbReference type="STRING" id="1045775.SAMN05216378_1117"/>
<keyword evidence="3" id="KW-0862">Zinc</keyword>
<dbReference type="NCBIfam" id="TIGR01879">
    <property type="entry name" value="hydantase"/>
    <property type="match status" value="1"/>
</dbReference>
<feature type="binding site" evidence="3">
    <location>
        <position position="85"/>
    </location>
    <ligand>
        <name>Zn(2+)</name>
        <dbReference type="ChEBI" id="CHEBI:29105"/>
        <label>1</label>
    </ligand>
</feature>
<feature type="binding site" evidence="3">
    <location>
        <position position="131"/>
    </location>
    <ligand>
        <name>Zn(2+)</name>
        <dbReference type="ChEBI" id="CHEBI:29105"/>
        <label>2</label>
    </ligand>
</feature>
<dbReference type="Proteomes" id="UP000198855">
    <property type="component" value="Unassembled WGS sequence"/>
</dbReference>
<dbReference type="SUPFAM" id="SSF53187">
    <property type="entry name" value="Zn-dependent exopeptidases"/>
    <property type="match status" value="1"/>
</dbReference>
<dbReference type="SUPFAM" id="SSF55031">
    <property type="entry name" value="Bacterial exopeptidase dimerisation domain"/>
    <property type="match status" value="1"/>
</dbReference>
<dbReference type="Pfam" id="PF07687">
    <property type="entry name" value="M20_dimer"/>
    <property type="match status" value="1"/>
</dbReference>
<dbReference type="Gene3D" id="3.30.70.360">
    <property type="match status" value="1"/>
</dbReference>
<sequence>MRIPMEQEAASFVSRLLDELASFGADDQGGVTRLLYTPEWLQAQLFLAERMKSLGMDVRFDRVGNLFGRLEGSSKEAPVILTGSHIDTVRSGGQYDGAYGIAAGIAAVTYLKDTYGQPVNTLEIVSFCEEEGSRFPLTYWGSGHMTGVYDWQSGGIVFDTDGISLQEAMEAAGFGKPEQEASTLENIGAFVEIHIEQGPVLERQRKRIGIVEAIVGQRRYVVTVRGETNHAGTTPMSMRHDALVGASEMVLQLEADALVSGEPLVATVGRIECIPNTPNVVPGEVSFTVDIRHIDETVITKFCENAIAKFNDIAKWRGLELTIVPWLEAKPAPMSRELSDKLERISNDLSLPYRRIVSGAGHDAQMFTAHCPTAMLFVPSKSGISHSPQEYTSPEELAEGVSVLAALLYELAYEGILP</sequence>
<evidence type="ECO:0000256" key="2">
    <source>
        <dbReference type="ARBA" id="ARBA00022801"/>
    </source>
</evidence>
<protein>
    <submittedName>
        <fullName evidence="6">Allantoate deiminase</fullName>
    </submittedName>
</protein>
<evidence type="ECO:0000259" key="5">
    <source>
        <dbReference type="Pfam" id="PF07687"/>
    </source>
</evidence>
<proteinExistence type="inferred from homology"/>
<evidence type="ECO:0000256" key="4">
    <source>
        <dbReference type="PIRSR" id="PIRSR001235-2"/>
    </source>
</evidence>
<dbReference type="GO" id="GO:0016813">
    <property type="term" value="F:hydrolase activity, acting on carbon-nitrogen (but not peptide) bonds, in linear amidines"/>
    <property type="evidence" value="ECO:0007669"/>
    <property type="project" value="InterPro"/>
</dbReference>
<evidence type="ECO:0000313" key="6">
    <source>
        <dbReference type="EMBL" id="SFD71643.1"/>
    </source>
</evidence>
<accession>A0A1I1US58</accession>
<keyword evidence="3" id="KW-0479">Metal-binding</keyword>
<keyword evidence="2" id="KW-0378">Hydrolase</keyword>
<feature type="binding site" evidence="4">
    <location>
        <position position="292"/>
    </location>
    <ligand>
        <name>allantoate</name>
        <dbReference type="ChEBI" id="CHEBI:17536"/>
    </ligand>
</feature>
<dbReference type="Gene3D" id="3.40.630.10">
    <property type="entry name" value="Zn peptidases"/>
    <property type="match status" value="1"/>
</dbReference>
<dbReference type="CDD" id="cd03884">
    <property type="entry name" value="M20_bAS"/>
    <property type="match status" value="1"/>
</dbReference>
<feature type="binding site" evidence="3">
    <location>
        <position position="194"/>
    </location>
    <ligand>
        <name>Zn(2+)</name>
        <dbReference type="ChEBI" id="CHEBI:29105"/>
        <label>1</label>
    </ligand>
</feature>
<gene>
    <name evidence="6" type="ORF">SAMN05216378_1117</name>
</gene>
<organism evidence="6 7">
    <name type="scientific">Paenibacillus catalpae</name>
    <dbReference type="NCBI Taxonomy" id="1045775"/>
    <lineage>
        <taxon>Bacteria</taxon>
        <taxon>Bacillati</taxon>
        <taxon>Bacillota</taxon>
        <taxon>Bacilli</taxon>
        <taxon>Bacillales</taxon>
        <taxon>Paenibacillaceae</taxon>
        <taxon>Paenibacillus</taxon>
    </lineage>
</organism>
<feature type="binding site" evidence="3">
    <location>
        <position position="96"/>
    </location>
    <ligand>
        <name>Zn(2+)</name>
        <dbReference type="ChEBI" id="CHEBI:29105"/>
        <label>2</label>
    </ligand>
</feature>
<feature type="binding site" evidence="4">
    <location>
        <position position="279"/>
    </location>
    <ligand>
        <name>allantoate</name>
        <dbReference type="ChEBI" id="CHEBI:17536"/>
    </ligand>
</feature>
<dbReference type="PANTHER" id="PTHR32494">
    <property type="entry name" value="ALLANTOATE DEIMINASE-RELATED"/>
    <property type="match status" value="1"/>
</dbReference>
<reference evidence="7" key="1">
    <citation type="submission" date="2016-10" db="EMBL/GenBank/DDBJ databases">
        <authorList>
            <person name="Varghese N."/>
            <person name="Submissions S."/>
        </authorList>
    </citation>
    <scope>NUCLEOTIDE SEQUENCE [LARGE SCALE GENOMIC DNA]</scope>
    <source>
        <strain evidence="7">CGMCC 1.10784</strain>
    </source>
</reference>
<feature type="domain" description="Peptidase M20 dimerisation" evidence="5">
    <location>
        <begin position="216"/>
        <end position="315"/>
    </location>
</feature>
<name>A0A1I1US58_9BACL</name>
<dbReference type="Pfam" id="PF01546">
    <property type="entry name" value="Peptidase_M20"/>
    <property type="match status" value="1"/>
</dbReference>
<evidence type="ECO:0000256" key="1">
    <source>
        <dbReference type="ARBA" id="ARBA00006153"/>
    </source>
</evidence>
<dbReference type="OrthoDB" id="9808195at2"/>
<dbReference type="GO" id="GO:0046872">
    <property type="term" value="F:metal ion binding"/>
    <property type="evidence" value="ECO:0007669"/>
    <property type="project" value="UniProtKB-KW"/>
</dbReference>
<feature type="binding site" evidence="3">
    <location>
        <position position="96"/>
    </location>
    <ligand>
        <name>Zn(2+)</name>
        <dbReference type="ChEBI" id="CHEBI:29105"/>
        <label>1</label>
    </ligand>
</feature>
<dbReference type="NCBIfam" id="NF006771">
    <property type="entry name" value="PRK09290.1-5"/>
    <property type="match status" value="1"/>
</dbReference>
<keyword evidence="7" id="KW-1185">Reference proteome</keyword>
<evidence type="ECO:0000313" key="7">
    <source>
        <dbReference type="Proteomes" id="UP000198855"/>
    </source>
</evidence>
<dbReference type="InterPro" id="IPR010158">
    <property type="entry name" value="Amidase_Cbmase"/>
</dbReference>